<gene>
    <name evidence="1" type="ORF">VNO80_17283</name>
</gene>
<reference evidence="1 2" key="1">
    <citation type="submission" date="2024-01" db="EMBL/GenBank/DDBJ databases">
        <title>The genomes of 5 underutilized Papilionoideae crops provide insights into root nodulation and disease resistanc.</title>
        <authorList>
            <person name="Jiang F."/>
        </authorList>
    </citation>
    <scope>NUCLEOTIDE SEQUENCE [LARGE SCALE GENOMIC DNA]</scope>
    <source>
        <strain evidence="1">JINMINGXINNONG_FW02</strain>
        <tissue evidence="1">Leaves</tissue>
    </source>
</reference>
<name>A0AAN9MNH8_PHACN</name>
<accession>A0AAN9MNH8</accession>
<evidence type="ECO:0000313" key="1">
    <source>
        <dbReference type="EMBL" id="KAK7357985.1"/>
    </source>
</evidence>
<protein>
    <submittedName>
        <fullName evidence="1">Uncharacterized protein</fullName>
    </submittedName>
</protein>
<dbReference type="Proteomes" id="UP001374584">
    <property type="component" value="Unassembled WGS sequence"/>
</dbReference>
<dbReference type="AlphaFoldDB" id="A0AAN9MNH8"/>
<keyword evidence="2" id="KW-1185">Reference proteome</keyword>
<proteinExistence type="predicted"/>
<evidence type="ECO:0000313" key="2">
    <source>
        <dbReference type="Proteomes" id="UP001374584"/>
    </source>
</evidence>
<dbReference type="EMBL" id="JAYMYR010000006">
    <property type="protein sequence ID" value="KAK7357985.1"/>
    <property type="molecule type" value="Genomic_DNA"/>
</dbReference>
<comment type="caution">
    <text evidence="1">The sequence shown here is derived from an EMBL/GenBank/DDBJ whole genome shotgun (WGS) entry which is preliminary data.</text>
</comment>
<sequence length="116" mass="13527">MSLCIDVLSKYGCHFCWLPSIFIRIFLGPNHHNLPRLHMHHVQCSENEIVPPLSLSHCFCYIECIWKNKELMHDQSDVCIVMSQEKLKADKCLTVVAKGRRHVGFYNHDDCYPLSI</sequence>
<organism evidence="1 2">
    <name type="scientific">Phaseolus coccineus</name>
    <name type="common">Scarlet runner bean</name>
    <name type="synonym">Phaseolus multiflorus</name>
    <dbReference type="NCBI Taxonomy" id="3886"/>
    <lineage>
        <taxon>Eukaryota</taxon>
        <taxon>Viridiplantae</taxon>
        <taxon>Streptophyta</taxon>
        <taxon>Embryophyta</taxon>
        <taxon>Tracheophyta</taxon>
        <taxon>Spermatophyta</taxon>
        <taxon>Magnoliopsida</taxon>
        <taxon>eudicotyledons</taxon>
        <taxon>Gunneridae</taxon>
        <taxon>Pentapetalae</taxon>
        <taxon>rosids</taxon>
        <taxon>fabids</taxon>
        <taxon>Fabales</taxon>
        <taxon>Fabaceae</taxon>
        <taxon>Papilionoideae</taxon>
        <taxon>50 kb inversion clade</taxon>
        <taxon>NPAAA clade</taxon>
        <taxon>indigoferoid/millettioid clade</taxon>
        <taxon>Phaseoleae</taxon>
        <taxon>Phaseolus</taxon>
    </lineage>
</organism>